<reference evidence="1 2" key="2">
    <citation type="submission" date="2014-09" db="EMBL/GenBank/DDBJ databases">
        <authorList>
            <consortium name="NBRP consortium"/>
            <person name="Sawabe T."/>
            <person name="Meirelles P."/>
            <person name="Nakanishi M."/>
            <person name="Sayaka M."/>
            <person name="Hattori M."/>
            <person name="Ohkuma M."/>
        </authorList>
    </citation>
    <scope>NUCLEOTIDE SEQUENCE [LARGE SCALE GENOMIC DNA]</scope>
    <source>
        <strain evidence="1 2">JCM 19240</strain>
    </source>
</reference>
<dbReference type="InterPro" id="IPR004381">
    <property type="entry name" value="Glycerate_kinase"/>
</dbReference>
<dbReference type="EMBL" id="BBMT01000002">
    <property type="protein sequence ID" value="GAL32584.1"/>
    <property type="molecule type" value="Genomic_DNA"/>
</dbReference>
<dbReference type="InterPro" id="IPR018197">
    <property type="entry name" value="Glycerate_kinase_RE-like"/>
</dbReference>
<keyword evidence="1" id="KW-0418">Kinase</keyword>
<organism evidence="1 2">
    <name type="scientific">Vibrio maritimus</name>
    <dbReference type="NCBI Taxonomy" id="990268"/>
    <lineage>
        <taxon>Bacteria</taxon>
        <taxon>Pseudomonadati</taxon>
        <taxon>Pseudomonadota</taxon>
        <taxon>Gammaproteobacteria</taxon>
        <taxon>Vibrionales</taxon>
        <taxon>Vibrionaceae</taxon>
        <taxon>Vibrio</taxon>
    </lineage>
</organism>
<dbReference type="Gene3D" id="3.40.50.10350">
    <property type="entry name" value="Glycerate kinase, domain 1"/>
    <property type="match status" value="1"/>
</dbReference>
<dbReference type="SUPFAM" id="SSF110738">
    <property type="entry name" value="Glycerate kinase I"/>
    <property type="match status" value="1"/>
</dbReference>
<dbReference type="EC" id="2.7.1.31" evidence="1"/>
<dbReference type="InterPro" id="IPR036129">
    <property type="entry name" value="Glycerate_kinase_sf"/>
</dbReference>
<reference evidence="1 2" key="1">
    <citation type="submission" date="2014-09" db="EMBL/GenBank/DDBJ databases">
        <title>Vibrio maritimus JCM 19240. (C210) whole genome shotgun sequence.</title>
        <authorList>
            <person name="Sawabe T."/>
            <person name="Meirelles P."/>
            <person name="Nakanishi M."/>
            <person name="Sayaka M."/>
            <person name="Hattori M."/>
            <person name="Ohkuma M."/>
        </authorList>
    </citation>
    <scope>NUCLEOTIDE SEQUENCE [LARGE SCALE GENOMIC DNA]</scope>
    <source>
        <strain evidence="1 2">JCM 19240</strain>
    </source>
</reference>
<dbReference type="Pfam" id="PF02595">
    <property type="entry name" value="Gly_kinase"/>
    <property type="match status" value="1"/>
</dbReference>
<name>A0A090T1K1_9VIBR</name>
<keyword evidence="1" id="KW-0808">Transferase</keyword>
<dbReference type="GO" id="GO:0008887">
    <property type="term" value="F:glycerate kinase activity"/>
    <property type="evidence" value="ECO:0007669"/>
    <property type="project" value="UniProtKB-EC"/>
</dbReference>
<evidence type="ECO:0000313" key="1">
    <source>
        <dbReference type="EMBL" id="GAL32584.1"/>
    </source>
</evidence>
<dbReference type="GO" id="GO:0031388">
    <property type="term" value="P:organic acid phosphorylation"/>
    <property type="evidence" value="ECO:0007669"/>
    <property type="project" value="InterPro"/>
</dbReference>
<keyword evidence="2" id="KW-1185">Reference proteome</keyword>
<comment type="caution">
    <text evidence="1">The sequence shown here is derived from an EMBL/GenBank/DDBJ whole genome shotgun (WGS) entry which is preliminary data.</text>
</comment>
<dbReference type="Proteomes" id="UP000029224">
    <property type="component" value="Unassembled WGS sequence"/>
</dbReference>
<protein>
    <submittedName>
        <fullName evidence="1">Glycerate kinase</fullName>
        <ecNumber evidence="1">2.7.1.31</ecNumber>
    </submittedName>
</protein>
<gene>
    <name evidence="1" type="ORF">JCM19240_6016</name>
</gene>
<evidence type="ECO:0000313" key="2">
    <source>
        <dbReference type="Proteomes" id="UP000029224"/>
    </source>
</evidence>
<sequence length="62" mass="7060">MKIIIAPDSYKESLTAMEVAEAIEAGFKKIFTDANTSNFRWQTAAKAQCNRSLMPLVLYRYL</sequence>
<accession>A0A090T1K1</accession>
<proteinExistence type="predicted"/>
<dbReference type="AlphaFoldDB" id="A0A090T1K1"/>